<feature type="domain" description="Helicase ATP-binding" evidence="7">
    <location>
        <begin position="367"/>
        <end position="554"/>
    </location>
</feature>
<dbReference type="SUPFAM" id="SSF52540">
    <property type="entry name" value="P-loop containing nucleoside triphosphate hydrolases"/>
    <property type="match status" value="3"/>
</dbReference>
<gene>
    <name evidence="9" type="ORF">Cboi02_000132200</name>
</gene>
<dbReference type="GO" id="GO:0005634">
    <property type="term" value="C:nucleus"/>
    <property type="evidence" value="ECO:0007669"/>
    <property type="project" value="TreeGrafter"/>
</dbReference>
<evidence type="ECO:0000256" key="4">
    <source>
        <dbReference type="ARBA" id="ARBA00022806"/>
    </source>
</evidence>
<dbReference type="InterPro" id="IPR050474">
    <property type="entry name" value="Hel308_SKI2-like"/>
</dbReference>
<dbReference type="Gene3D" id="1.10.150.20">
    <property type="entry name" value="5' to 3' exonuclease, C-terminal subdomain"/>
    <property type="match status" value="2"/>
</dbReference>
<dbReference type="FunFam" id="1.10.150.20:FF:000013">
    <property type="entry name" value="U5 small nuclear ribonucleoprotein kDa helicase"/>
    <property type="match status" value="1"/>
</dbReference>
<keyword evidence="2" id="KW-0547">Nucleotide-binding</keyword>
<evidence type="ECO:0000256" key="1">
    <source>
        <dbReference type="ARBA" id="ARBA00022737"/>
    </source>
</evidence>
<keyword evidence="5" id="KW-0067">ATP-binding</keyword>
<dbReference type="InterPro" id="IPR035892">
    <property type="entry name" value="C2_domain_sf"/>
</dbReference>
<dbReference type="SUPFAM" id="SSF81296">
    <property type="entry name" value="E set domains"/>
    <property type="match status" value="1"/>
</dbReference>
<dbReference type="PANTHER" id="PTHR47961:SF4">
    <property type="entry name" value="ACTIVATING SIGNAL COINTEGRATOR 1 COMPLEX SUBUNIT 3"/>
    <property type="match status" value="1"/>
</dbReference>
<dbReference type="PIRSF" id="PIRSF039073">
    <property type="entry name" value="BRR2"/>
    <property type="match status" value="1"/>
</dbReference>
<dbReference type="Pfam" id="PF00270">
    <property type="entry name" value="DEAD"/>
    <property type="match status" value="2"/>
</dbReference>
<feature type="compositionally biased region" description="Acidic residues" evidence="6">
    <location>
        <begin position="1688"/>
        <end position="1714"/>
    </location>
</feature>
<name>A0A9W6WEE3_CANBO</name>
<dbReference type="InterPro" id="IPR027417">
    <property type="entry name" value="P-loop_NTPase"/>
</dbReference>
<dbReference type="CDD" id="cd18795">
    <property type="entry name" value="SF2_C_Ski2"/>
    <property type="match status" value="1"/>
</dbReference>
<reference evidence="9" key="1">
    <citation type="submission" date="2023-04" db="EMBL/GenBank/DDBJ databases">
        <title>Candida boidinii NBRC 10035.</title>
        <authorList>
            <person name="Ichikawa N."/>
            <person name="Sato H."/>
            <person name="Tonouchi N."/>
        </authorList>
    </citation>
    <scope>NUCLEOTIDE SEQUENCE</scope>
    <source>
        <strain evidence="9">NBRC 10035</strain>
    </source>
</reference>
<dbReference type="FunFam" id="2.60.40.150:FF:000133">
    <property type="entry name" value="Pre-mRNA splicing helicase, putative"/>
    <property type="match status" value="1"/>
</dbReference>
<dbReference type="Gene3D" id="1.10.3380.10">
    <property type="entry name" value="Sec63 N-terminal domain-like domain"/>
    <property type="match status" value="2"/>
</dbReference>
<comment type="caution">
    <text evidence="9">The sequence shown here is derived from an EMBL/GenBank/DDBJ whole genome shotgun (WGS) entry which is preliminary data.</text>
</comment>
<evidence type="ECO:0000256" key="3">
    <source>
        <dbReference type="ARBA" id="ARBA00022801"/>
    </source>
</evidence>
<dbReference type="Pfam" id="PF18149">
    <property type="entry name" value="Helicase_PWI"/>
    <property type="match status" value="1"/>
</dbReference>
<dbReference type="InterPro" id="IPR041094">
    <property type="entry name" value="Brr2_helicase_PWI"/>
</dbReference>
<dbReference type="Gene3D" id="2.60.40.150">
    <property type="entry name" value="C2 domain"/>
    <property type="match status" value="2"/>
</dbReference>
<feature type="compositionally biased region" description="Acidic residues" evidence="6">
    <location>
        <begin position="241"/>
        <end position="253"/>
    </location>
</feature>
<dbReference type="InterPro" id="IPR011545">
    <property type="entry name" value="DEAD/DEAH_box_helicase_dom"/>
</dbReference>
<dbReference type="Pfam" id="PF02889">
    <property type="entry name" value="Sec63"/>
    <property type="match status" value="2"/>
</dbReference>
<dbReference type="InterPro" id="IPR036390">
    <property type="entry name" value="WH_DNA-bd_sf"/>
</dbReference>
<dbReference type="FunFam" id="3.40.50.300:FF:000254">
    <property type="entry name" value="U5 small nuclear ribonucleoprotein helicase"/>
    <property type="match status" value="1"/>
</dbReference>
<dbReference type="FunFam" id="1.10.10.10:FF:000012">
    <property type="entry name" value="U5 small nuclear ribonucleoprotein helicase"/>
    <property type="match status" value="1"/>
</dbReference>
<dbReference type="InterPro" id="IPR057842">
    <property type="entry name" value="WH_MER3"/>
</dbReference>
<feature type="compositionally biased region" description="Acidic residues" evidence="6">
    <location>
        <begin position="87"/>
        <end position="98"/>
    </location>
</feature>
<dbReference type="FunFam" id="2.60.40.150:FF:000004">
    <property type="entry name" value="RNA helicase, activating signal cointegrator 1"/>
    <property type="match status" value="1"/>
</dbReference>
<keyword evidence="3" id="KW-0378">Hydrolase</keyword>
<accession>A0A9W6WEE3</accession>
<feature type="domain" description="Helicase C-terminal" evidence="8">
    <location>
        <begin position="589"/>
        <end position="803"/>
    </location>
</feature>
<dbReference type="SMART" id="SM00490">
    <property type="entry name" value="HELICc"/>
    <property type="match status" value="1"/>
</dbReference>
<dbReference type="FunFam" id="1.10.3380.10:FF:000002">
    <property type="entry name" value="Activating signal cointegrator 1 complex subunit 3"/>
    <property type="match status" value="1"/>
</dbReference>
<dbReference type="CDD" id="cd18021">
    <property type="entry name" value="DEXHc_Brr2_2"/>
    <property type="match status" value="1"/>
</dbReference>
<organism evidence="9 10">
    <name type="scientific">Candida boidinii</name>
    <name type="common">Yeast</name>
    <dbReference type="NCBI Taxonomy" id="5477"/>
    <lineage>
        <taxon>Eukaryota</taxon>
        <taxon>Fungi</taxon>
        <taxon>Dikarya</taxon>
        <taxon>Ascomycota</taxon>
        <taxon>Saccharomycotina</taxon>
        <taxon>Pichiomycetes</taxon>
        <taxon>Pichiales</taxon>
        <taxon>Pichiaceae</taxon>
        <taxon>Ogataea</taxon>
        <taxon>Ogataea/Candida clade</taxon>
    </lineage>
</organism>
<dbReference type="GO" id="GO:0004386">
    <property type="term" value="F:helicase activity"/>
    <property type="evidence" value="ECO:0007669"/>
    <property type="project" value="UniProtKB-KW"/>
</dbReference>
<dbReference type="Pfam" id="PF23445">
    <property type="entry name" value="WHD_SNRNP200"/>
    <property type="match status" value="2"/>
</dbReference>
<protein>
    <submittedName>
        <fullName evidence="9">Unnamed protein product</fullName>
    </submittedName>
</protein>
<feature type="region of interest" description="Disordered" evidence="6">
    <location>
        <begin position="240"/>
        <end position="264"/>
    </location>
</feature>
<dbReference type="Gene3D" id="3.40.50.300">
    <property type="entry name" value="P-loop containing nucleotide triphosphate hydrolases"/>
    <property type="match status" value="4"/>
</dbReference>
<dbReference type="PROSITE" id="PS51194">
    <property type="entry name" value="HELICASE_CTER"/>
    <property type="match status" value="1"/>
</dbReference>
<dbReference type="InterPro" id="IPR014756">
    <property type="entry name" value="Ig_E-set"/>
</dbReference>
<evidence type="ECO:0000313" key="10">
    <source>
        <dbReference type="Proteomes" id="UP001165120"/>
    </source>
</evidence>
<dbReference type="GO" id="GO:0005524">
    <property type="term" value="F:ATP binding"/>
    <property type="evidence" value="ECO:0007669"/>
    <property type="project" value="UniProtKB-KW"/>
</dbReference>
<feature type="domain" description="Helicase ATP-binding" evidence="7">
    <location>
        <begin position="1217"/>
        <end position="1393"/>
    </location>
</feature>
<dbReference type="FunFam" id="3.40.50.300:FF:000062">
    <property type="entry name" value="U5 small nuclear ribonucleoprotein helicase"/>
    <property type="match status" value="1"/>
</dbReference>
<dbReference type="SUPFAM" id="SSF46785">
    <property type="entry name" value="Winged helix' DNA-binding domain"/>
    <property type="match status" value="1"/>
</dbReference>
<dbReference type="GO" id="GO:0032991">
    <property type="term" value="C:protein-containing complex"/>
    <property type="evidence" value="ECO:0007669"/>
    <property type="project" value="UniProtKB-ARBA"/>
</dbReference>
<dbReference type="FunFam" id="3.40.50.300:FF:000102">
    <property type="entry name" value="RNA helicase, activating signal cointegrator 1"/>
    <property type="match status" value="1"/>
</dbReference>
<dbReference type="Pfam" id="PF00271">
    <property type="entry name" value="Helicase_C"/>
    <property type="match status" value="1"/>
</dbReference>
<feature type="compositionally biased region" description="Acidic residues" evidence="6">
    <location>
        <begin position="65"/>
        <end position="80"/>
    </location>
</feature>
<evidence type="ECO:0000256" key="5">
    <source>
        <dbReference type="ARBA" id="ARBA00022840"/>
    </source>
</evidence>
<keyword evidence="10" id="KW-1185">Reference proteome</keyword>
<dbReference type="Gene3D" id="1.10.10.10">
    <property type="entry name" value="Winged helix-like DNA-binding domain superfamily/Winged helix DNA-binding domain"/>
    <property type="match status" value="2"/>
</dbReference>
<evidence type="ECO:0000256" key="2">
    <source>
        <dbReference type="ARBA" id="ARBA00022741"/>
    </source>
</evidence>
<dbReference type="FunFam" id="1.10.3380.10:FF:000001">
    <property type="entry name" value="U5 small nuclear ribonucleoprotein helicase"/>
    <property type="match status" value="1"/>
</dbReference>
<dbReference type="InterPro" id="IPR036388">
    <property type="entry name" value="WH-like_DNA-bd_sf"/>
</dbReference>
<keyword evidence="4" id="KW-0347">Helicase</keyword>
<dbReference type="InterPro" id="IPR001650">
    <property type="entry name" value="Helicase_C-like"/>
</dbReference>
<evidence type="ECO:0000313" key="9">
    <source>
        <dbReference type="EMBL" id="GME67992.1"/>
    </source>
</evidence>
<dbReference type="GO" id="GO:0003676">
    <property type="term" value="F:nucleic acid binding"/>
    <property type="evidence" value="ECO:0007669"/>
    <property type="project" value="InterPro"/>
</dbReference>
<dbReference type="InterPro" id="IPR014001">
    <property type="entry name" value="Helicase_ATP-bd"/>
</dbReference>
<feature type="region of interest" description="Disordered" evidence="6">
    <location>
        <begin position="1687"/>
        <end position="1717"/>
    </location>
</feature>
<dbReference type="SMART" id="SM00973">
    <property type="entry name" value="Sec63"/>
    <property type="match status" value="2"/>
</dbReference>
<keyword evidence="1" id="KW-0677">Repeat</keyword>
<dbReference type="PANTHER" id="PTHR47961">
    <property type="entry name" value="DNA POLYMERASE THETA, PUTATIVE (AFU_ORTHOLOGUE AFUA_1G05260)-RELATED"/>
    <property type="match status" value="1"/>
</dbReference>
<sequence>MMFHIALLLEINISDDEFLNILSLSKELTDYTPPGENNSDEDDEKDEDDEIEVDENEDGIAVIIDSDDEEDEEGDSDSDINENQRDDQEESETSDNDEVLAIGGTSNNTTSKEKKFTNGPSATSDLNILSIDKFWLTKKISSLFPDMDSYEHTELSNNILKLMTNHLNGEVDSRTFENDLLELFDYENTEFVSYLIKNYAEIFYGIRFSSISDKAEEAELISDLKEKKLFNILKQLKLAEDETQPEDEDESEENSSKRRRVSNETTILIKSNASERKKHVPKYIDLSNLIFDQGSHLMTTTKFKLPQGSFKRARRSYEEIHIPAPKQPKLGEDERLIEITELPKWAQTAFPGDETKTLNRIQSKVYPSAFQSDENILMCAPTGAGKTNVAMLTVLRTISKYIDEDTGKVDISKFKIVYIAPLKALVQEQVREFQRRLGHFNITVNELTGDSNLTKHQISNTQILVTTPEKWDVITRKMSDISYTNLVKLVIIDEIHLLHDERGPVLESIVARSLRNDDDYTNFRDPVRLIGLSATLPNYKDVSKFLRVEPSKGLFYFDATYRPCPLAQQFIGITEKKHLKRYQAMNDVCYEKVLENVSNGHQVIIFVHSRKETEKTAKYIADKLVENEKISQVMNFSTGVKEILKTESDDAKSEGLKTLLPMGFGIHHAGMNKKDRSTSEDLFAQGHIRVLVSTATLAWGVNLPAHTVIVKGTSIYSPEKGSWVELSPQDILQMLGRAGRPRYDQSGEGIIITSQDEVKYYLAVLNQQLPIESQMFSKLADNLNAEIVLGTVRTISDAVNWLGQTYLYVRMMESPNLYHVGPEYDKDKGLFNRRTDLAHSAFTILFKNGLIKYDPVEGNVSSTELGKIASYYYISYDSMRLYNKHIKPFMTEIDIFRLFAQSGEFKYIPIREEEKPEIEKLLERAPVPISETADNPLSKINVLLQTHISRLTLDGFAMMSDMIYVVQSAGRLFRAMYEIALRKGWARLTRLLLDLTKIIERRLWLSNSPLRQFPDVPREIIYTTERSMIQWSYYLQLQNESEVAQAFRSEKFGKKGFELLKQFPIFSITTSTQPITHTLLRVELEIIPTWNWNTDIHGYAESFTLLVEDCDSERILYHNTVLIKKQYINQVHIVDFTVPILEPLQPNYFISLVSDKWLHCETRVPVLLLNTKIPKKFPEPTPLIELHQIPITELKVEEFESVFEFEKFNKFQSQLFKPLYETEDNILIGATKGAGKTVCAELALLSHWNAEKGRAVYLCSSQAQIDNLFKIWKKTLSNIAGGKVINKLTGELSSDLKLLAKSHLILATPKQFDIISRRWQSRKNIQSIELVIADNIQDIGNGSSGTVYEIVLSRMRFISAQVGSAIRIVMLSTCLANGKDIADWMGVGKNNIFNFSTNEREFPLEVRIQSFDINHHASLILSMVKPSYLAVNSLNDEKGEETAIVFVPGRKECIDICGEYINRLEKEKTSWLKTDEESLAPYLKRVGDKSLKKALIYGIGFLYNSMAGNDKMIVERLFKAGVLQCILATKETSSWCPSANAVVVLSTQEYEGKEHRYVDYGINDLVEMVGLARINPETPAKVLVLTNTAKSPYYKKFLTEALPLESHLNYFIHDAFINEISTGLISNRQNCVDWITYTFFYRRLRQNPSYYDVKDPSNLGISMYLSDLVENTLNDLAEGKLIELSLNENDEMKEGDEEDKNDDDEKDNDDDDVQEITPKNGCMISAYYNISFITMETFTLSLTSKSRMKNILEILVSAYEYESLPIRHNENQILSKIYDAVPVKFSGQPDYESPSFKAFILLQAHFSRINLPHDLASDLNFILDKVIDLVYSTVDILSGDGYLNATNAMDISQMIVQGMWETESPLKQIPHFNSEILHICEEKKIETVYDIMALEDDERDEIMKPLDENQLASVAEFVNKFPNIEISYNFANGDDTVIAGTASQIIVEVQRDQDMEDLEAVSARYPKIKTESWWVVIGETKTKNIYAIKKATIAKESQQIKMDFTVPSAGKHNLSIWCVCDSYIDADKEISFELDVADSDSDE</sequence>
<proteinExistence type="predicted"/>
<dbReference type="SUPFAM" id="SSF158702">
    <property type="entry name" value="Sec63 N-terminal domain-like"/>
    <property type="match status" value="2"/>
</dbReference>
<dbReference type="EMBL" id="BSXN01000300">
    <property type="protein sequence ID" value="GME67992.1"/>
    <property type="molecule type" value="Genomic_DNA"/>
</dbReference>
<evidence type="ECO:0000259" key="8">
    <source>
        <dbReference type="PROSITE" id="PS51194"/>
    </source>
</evidence>
<feature type="region of interest" description="Disordered" evidence="6">
    <location>
        <begin position="28"/>
        <end position="120"/>
    </location>
</feature>
<evidence type="ECO:0000256" key="6">
    <source>
        <dbReference type="SAM" id="MobiDB-lite"/>
    </source>
</evidence>
<dbReference type="Proteomes" id="UP001165120">
    <property type="component" value="Unassembled WGS sequence"/>
</dbReference>
<dbReference type="SMART" id="SM00487">
    <property type="entry name" value="DEXDc"/>
    <property type="match status" value="2"/>
</dbReference>
<feature type="compositionally biased region" description="Acidic residues" evidence="6">
    <location>
        <begin position="38"/>
        <end position="58"/>
    </location>
</feature>
<dbReference type="PROSITE" id="PS51192">
    <property type="entry name" value="HELICASE_ATP_BIND_1"/>
    <property type="match status" value="2"/>
</dbReference>
<evidence type="ECO:0000259" key="7">
    <source>
        <dbReference type="PROSITE" id="PS51192"/>
    </source>
</evidence>
<dbReference type="GO" id="GO:0016787">
    <property type="term" value="F:hydrolase activity"/>
    <property type="evidence" value="ECO:0007669"/>
    <property type="project" value="UniProtKB-KW"/>
</dbReference>
<dbReference type="GO" id="GO:0006397">
    <property type="term" value="P:mRNA processing"/>
    <property type="evidence" value="ECO:0007669"/>
    <property type="project" value="UniProtKB-ARBA"/>
</dbReference>
<dbReference type="InterPro" id="IPR004179">
    <property type="entry name" value="Sec63-dom"/>
</dbReference>
<dbReference type="FunFam" id="1.10.10.10:FF:000024">
    <property type="entry name" value="U5 small nuclear ribonucleoprotein helicase"/>
    <property type="match status" value="1"/>
</dbReference>